<dbReference type="OrthoDB" id="123318at2"/>
<reference evidence="1 2" key="1">
    <citation type="submission" date="2018-12" db="EMBL/GenBank/DDBJ databases">
        <title>Sequencing of bacterial isolates from soil warming experiment in Harvard Forest, Massachusetts, USA.</title>
        <authorList>
            <person name="Deangelis K."/>
        </authorList>
    </citation>
    <scope>NUCLEOTIDE SEQUENCE [LARGE SCALE GENOMIC DNA]</scope>
    <source>
        <strain evidence="1 2">EB153</strain>
    </source>
</reference>
<proteinExistence type="predicted"/>
<evidence type="ECO:0000313" key="2">
    <source>
        <dbReference type="Proteomes" id="UP000269669"/>
    </source>
</evidence>
<comment type="caution">
    <text evidence="1">The sequence shown here is derived from an EMBL/GenBank/DDBJ whole genome shotgun (WGS) entry which is preliminary data.</text>
</comment>
<keyword evidence="2" id="KW-1185">Reference proteome</keyword>
<dbReference type="RefSeq" id="WP_125487243.1">
    <property type="nucleotide sequence ID" value="NZ_RSDW01000001.1"/>
</dbReference>
<dbReference type="Proteomes" id="UP000269669">
    <property type="component" value="Unassembled WGS sequence"/>
</dbReference>
<sequence length="114" mass="13258">MTRTEILQRLQTITDKGTQALKLLESKPLSVEAQAEIRSLAQWIKDELHNEYDRMSPERAQRTMSMFELTVYSPTIEETWKRSGISRLKIDGVLDQKWQEPLEAVVYNAGKYLS</sequence>
<gene>
    <name evidence="1" type="ORF">EDE15_4582</name>
</gene>
<dbReference type="EMBL" id="RSDW01000001">
    <property type="protein sequence ID" value="RSL18972.1"/>
    <property type="molecule type" value="Genomic_DNA"/>
</dbReference>
<evidence type="ECO:0000313" key="1">
    <source>
        <dbReference type="EMBL" id="RSL18972.1"/>
    </source>
</evidence>
<name>A0A3R9QDV9_9BACT</name>
<protein>
    <submittedName>
        <fullName evidence="1">Uncharacterized protein</fullName>
    </submittedName>
</protein>
<accession>A0A3R9QDV9</accession>
<organism evidence="1 2">
    <name type="scientific">Edaphobacter aggregans</name>
    <dbReference type="NCBI Taxonomy" id="570835"/>
    <lineage>
        <taxon>Bacteria</taxon>
        <taxon>Pseudomonadati</taxon>
        <taxon>Acidobacteriota</taxon>
        <taxon>Terriglobia</taxon>
        <taxon>Terriglobales</taxon>
        <taxon>Acidobacteriaceae</taxon>
        <taxon>Edaphobacter</taxon>
    </lineage>
</organism>
<dbReference type="AlphaFoldDB" id="A0A3R9QDV9"/>